<protein>
    <recommendedName>
        <fullName evidence="2">UPF0178 protein ETEE_3073</fullName>
    </recommendedName>
</protein>
<dbReference type="AlphaFoldDB" id="A0A076LS70"/>
<dbReference type="Pfam" id="PF02639">
    <property type="entry name" value="DUF188"/>
    <property type="match status" value="1"/>
</dbReference>
<dbReference type="PANTHER" id="PTHR35146">
    <property type="entry name" value="UPF0178 PROTEIN YAII"/>
    <property type="match status" value="1"/>
</dbReference>
<evidence type="ECO:0000313" key="3">
    <source>
        <dbReference type="EMBL" id="AIJ09502.1"/>
    </source>
</evidence>
<reference evidence="3 4" key="1">
    <citation type="journal article" date="2012" name="PLoS ONE">
        <title>Edwardsiella comparative phylogenomics reveal the new intra/inter-species taxonomic relationships, virulence evolution and niche adaptation mechanisms.</title>
        <authorList>
            <person name="Yang M."/>
            <person name="Lv Y."/>
            <person name="Xiao J."/>
            <person name="Wu H."/>
            <person name="Zheng H."/>
            <person name="Liu Q."/>
            <person name="Zhang Y."/>
            <person name="Wang Q."/>
        </authorList>
    </citation>
    <scope>NUCLEOTIDE SEQUENCE [LARGE SCALE GENOMIC DNA]</scope>
    <source>
        <strain evidence="4">080813</strain>
    </source>
</reference>
<dbReference type="HOGENOM" id="CLU_106619_2_1_6"/>
<gene>
    <name evidence="3" type="ORF">ETEE_3073</name>
</gene>
<dbReference type="InterPro" id="IPR003791">
    <property type="entry name" value="UPF0178"/>
</dbReference>
<name>A0A076LS70_9GAMM</name>
<accession>A0A076LS70</accession>
<dbReference type="HAMAP" id="MF_00489">
    <property type="entry name" value="UPF0178"/>
    <property type="match status" value="1"/>
</dbReference>
<sequence>MTTRQIWIDADACPNVIKEVLLRAAERNALAITLVANRPQRLPAGSRARMLCVAVTPDAADNEIVRRVAPGDLVVTADIPLAAAVLERGGCALNPRGERYDSTTIKSRLTMRDFMETLRASGIQSGGPAPLGPRERQLFANQLQLWLQAR</sequence>
<dbReference type="GeneID" id="33940554"/>
<dbReference type="PANTHER" id="PTHR35146:SF1">
    <property type="entry name" value="UPF0178 PROTEIN YAII"/>
    <property type="match status" value="1"/>
</dbReference>
<evidence type="ECO:0000313" key="4">
    <source>
        <dbReference type="Proteomes" id="UP000028681"/>
    </source>
</evidence>
<evidence type="ECO:0000256" key="2">
    <source>
        <dbReference type="HAMAP-Rule" id="MF_00489"/>
    </source>
</evidence>
<dbReference type="Proteomes" id="UP000028681">
    <property type="component" value="Chromosome"/>
</dbReference>
<dbReference type="CDD" id="cd18720">
    <property type="entry name" value="PIN_YqxD-like"/>
    <property type="match status" value="1"/>
</dbReference>
<comment type="similarity">
    <text evidence="1 2">Belongs to the UPF0178 family.</text>
</comment>
<dbReference type="KEGG" id="ete:ETEE_3073"/>
<dbReference type="RefSeq" id="WP_034163522.1">
    <property type="nucleotide sequence ID" value="NZ_CP006664.1"/>
</dbReference>
<dbReference type="NCBIfam" id="NF001095">
    <property type="entry name" value="PRK00124.1"/>
    <property type="match status" value="1"/>
</dbReference>
<organism evidence="3 4">
    <name type="scientific">Edwardsiella anguillarum ET080813</name>
    <dbReference type="NCBI Taxonomy" id="667120"/>
    <lineage>
        <taxon>Bacteria</taxon>
        <taxon>Pseudomonadati</taxon>
        <taxon>Pseudomonadota</taxon>
        <taxon>Gammaproteobacteria</taxon>
        <taxon>Enterobacterales</taxon>
        <taxon>Hafniaceae</taxon>
        <taxon>Edwardsiella</taxon>
    </lineage>
</organism>
<dbReference type="EMBL" id="CP006664">
    <property type="protein sequence ID" value="AIJ09502.1"/>
    <property type="molecule type" value="Genomic_DNA"/>
</dbReference>
<evidence type="ECO:0000256" key="1">
    <source>
        <dbReference type="ARBA" id="ARBA00008522"/>
    </source>
</evidence>
<proteinExistence type="inferred from homology"/>